<dbReference type="PANTHER" id="PTHR14212">
    <property type="entry name" value="U4/U6-ASSOCIATED RNA SPLICING FACTOR-RELATED"/>
    <property type="match status" value="1"/>
</dbReference>
<proteinExistence type="predicted"/>
<dbReference type="Pfam" id="PF06544">
    <property type="entry name" value="Prp3_C"/>
    <property type="match status" value="1"/>
</dbReference>
<dbReference type="Proteomes" id="UP000831156">
    <property type="component" value="Chromosome 13"/>
</dbReference>
<protein>
    <submittedName>
        <fullName evidence="8">U4/U6 small nuclear ribonucleoprotein PRP3, putative</fullName>
    </submittedName>
</protein>
<evidence type="ECO:0000256" key="5">
    <source>
        <dbReference type="SAM" id="MobiDB-lite"/>
    </source>
</evidence>
<feature type="compositionally biased region" description="Polar residues" evidence="5">
    <location>
        <begin position="660"/>
        <end position="670"/>
    </location>
</feature>
<dbReference type="Pfam" id="PF08572">
    <property type="entry name" value="PRP3"/>
    <property type="match status" value="1"/>
</dbReference>
<sequence>MDDVKKRRRSRWGDAEKKEEDKEVDINNNNSNNLENINNNINILLNKNNEIPINKNNSIMNIPVSTSLAYNNLNNSIFSSNMHLNILKATEAARLAIEKVKRSSRFKENDNINKNRRRLEFIPKPLMFDEQGREVDDEGNVINIKPITFSTLKVNMNKLDEDNMLKKKNDDIIINKNLNIENINNDINKENSLWFDNRIKNVSKRKEKKSGFFNFITPGSFIKHASNKQYNNKALMNFDLKKIMEEKKKVQSFQELSLNFLNNNINENINPNMININKKDDKISKFQTWDPQQRYDMLEYWDTDLFILIEHMYLKNENNVDYINEFIKTEKQTWQDKNEYIINNKTNDIHNNINDKHNNNINDKHNNNINDNHNNNINDKHNSNNNNSNNNLCASLLSHDEHIQLNNALIKCDVLLLLNDNKKIKSHKNNIYMLIVNNLLYIINFNYINHYIEHPVSLNEDKKENDDGDDNINMTHMFLTPQERKKLRKRKRQEKEREKQDKIRIGLMPPPPPKMKLSNLMRVMGESALAQPSKAEYAVREQMKERELRHFEENQKRKLKPEERTKKKINKWKSNSDEENDVLLIYITNLSNKKHIFKIDINAQQLHLTGVCFMTVLYNFIIVEGKHVSIERYKRLIFRRIKWNEEEYDDEQNDNEDNHIINSNEKNQPQVYPINNNINQQDNNNNNNNNNNNDNNNDNSLYSQHSQCSLIWNGVVKKKNFKNWKMIVAKTEMEVTDYLSQHDALHYYHIIKKHRSVLDHI</sequence>
<evidence type="ECO:0000313" key="8">
    <source>
        <dbReference type="EMBL" id="SOV17245.1"/>
    </source>
</evidence>
<dbReference type="InterPro" id="IPR010541">
    <property type="entry name" value="Prp3_C"/>
</dbReference>
<dbReference type="PANTHER" id="PTHR14212:SF0">
    <property type="entry name" value="U4_U6 SMALL NUCLEAR RIBONUCLEOPROTEIN PRP3"/>
    <property type="match status" value="1"/>
</dbReference>
<keyword evidence="9" id="KW-1185">Reference proteome</keyword>
<feature type="compositionally biased region" description="Low complexity" evidence="5">
    <location>
        <begin position="674"/>
        <end position="699"/>
    </location>
</feature>
<feature type="compositionally biased region" description="Basic and acidic residues" evidence="5">
    <location>
        <begin position="11"/>
        <end position="25"/>
    </location>
</feature>
<evidence type="ECO:0000256" key="3">
    <source>
        <dbReference type="ARBA" id="ARBA00023187"/>
    </source>
</evidence>
<dbReference type="InterPro" id="IPR027104">
    <property type="entry name" value="Prp3"/>
</dbReference>
<evidence type="ECO:0000313" key="9">
    <source>
        <dbReference type="Proteomes" id="UP000831156"/>
    </source>
</evidence>
<feature type="compositionally biased region" description="Basic and acidic residues" evidence="5">
    <location>
        <begin position="493"/>
        <end position="504"/>
    </location>
</feature>
<feature type="domain" description="Pre-mRNA-splicing factor 3" evidence="7">
    <location>
        <begin position="194"/>
        <end position="559"/>
    </location>
</feature>
<dbReference type="GO" id="GO:1990904">
    <property type="term" value="C:ribonucleoprotein complex"/>
    <property type="evidence" value="ECO:0007669"/>
    <property type="project" value="UniProtKB-KW"/>
</dbReference>
<evidence type="ECO:0000256" key="2">
    <source>
        <dbReference type="ARBA" id="ARBA00022664"/>
    </source>
</evidence>
<keyword evidence="3" id="KW-0508">mRNA splicing</keyword>
<evidence type="ECO:0000256" key="1">
    <source>
        <dbReference type="ARBA" id="ARBA00004123"/>
    </source>
</evidence>
<feature type="region of interest" description="Disordered" evidence="5">
    <location>
        <begin position="1"/>
        <end position="32"/>
    </location>
</feature>
<keyword evidence="4" id="KW-0539">Nucleus</keyword>
<evidence type="ECO:0000259" key="6">
    <source>
        <dbReference type="Pfam" id="PF06544"/>
    </source>
</evidence>
<accession>A0ABY1US83</accession>
<feature type="compositionally biased region" description="Basic residues" evidence="5">
    <location>
        <begin position="1"/>
        <end position="10"/>
    </location>
</feature>
<gene>
    <name evidence="8" type="ORF">PGABG01_1307400</name>
</gene>
<name>A0ABY1US83_9APIC</name>
<dbReference type="EMBL" id="LT969436">
    <property type="protein sequence ID" value="SOV17245.1"/>
    <property type="molecule type" value="Genomic_DNA"/>
</dbReference>
<evidence type="ECO:0000256" key="4">
    <source>
        <dbReference type="ARBA" id="ARBA00023242"/>
    </source>
</evidence>
<keyword evidence="2" id="KW-0507">mRNA processing</keyword>
<evidence type="ECO:0000259" key="7">
    <source>
        <dbReference type="Pfam" id="PF08572"/>
    </source>
</evidence>
<dbReference type="InterPro" id="IPR013881">
    <property type="entry name" value="Pre-mRNA_splic_Prp3_dom"/>
</dbReference>
<reference evidence="8" key="1">
    <citation type="submission" date="2016-09" db="EMBL/GenBank/DDBJ databases">
        <authorList>
            <consortium name="Pathogen Informatics"/>
            <person name="Sun Q."/>
            <person name="Inoue M."/>
        </authorList>
    </citation>
    <scope>NUCLEOTIDE SEQUENCE</scope>
</reference>
<feature type="region of interest" description="Disordered" evidence="5">
    <location>
        <begin position="648"/>
        <end position="700"/>
    </location>
</feature>
<organism evidence="8 9">
    <name type="scientific">Plasmodium gaboni</name>
    <dbReference type="NCBI Taxonomy" id="647221"/>
    <lineage>
        <taxon>Eukaryota</taxon>
        <taxon>Sar</taxon>
        <taxon>Alveolata</taxon>
        <taxon>Apicomplexa</taxon>
        <taxon>Aconoidasida</taxon>
        <taxon>Haemosporida</taxon>
        <taxon>Plasmodiidae</taxon>
        <taxon>Plasmodium</taxon>
        <taxon>Plasmodium (Laverania)</taxon>
    </lineage>
</organism>
<comment type="subcellular location">
    <subcellularLocation>
        <location evidence="1">Nucleus</location>
    </subcellularLocation>
</comment>
<keyword evidence="8" id="KW-0687">Ribonucleoprotein</keyword>
<dbReference type="CDD" id="cd24162">
    <property type="entry name" value="Prp3_C"/>
    <property type="match status" value="1"/>
</dbReference>
<feature type="domain" description="Small nuclear ribonucleoprotein Prp3 C-terminal" evidence="6">
    <location>
        <begin position="584"/>
        <end position="750"/>
    </location>
</feature>
<feature type="region of interest" description="Disordered" evidence="5">
    <location>
        <begin position="483"/>
        <end position="511"/>
    </location>
</feature>